<dbReference type="OMA" id="GWTKYPG"/>
<evidence type="ECO:0000313" key="7">
    <source>
        <dbReference type="Ensembl" id="ENSKMAP00000002014.1"/>
    </source>
</evidence>
<evidence type="ECO:0000313" key="8">
    <source>
        <dbReference type="Proteomes" id="UP000264800"/>
    </source>
</evidence>
<comment type="similarity">
    <text evidence="5">Belongs to the vestigial family.</text>
</comment>
<organism evidence="7 8">
    <name type="scientific">Kryptolebias marmoratus</name>
    <name type="common">Mangrove killifish</name>
    <name type="synonym">Rivulus marmoratus</name>
    <dbReference type="NCBI Taxonomy" id="37003"/>
    <lineage>
        <taxon>Eukaryota</taxon>
        <taxon>Metazoa</taxon>
        <taxon>Chordata</taxon>
        <taxon>Craniata</taxon>
        <taxon>Vertebrata</taxon>
        <taxon>Euteleostomi</taxon>
        <taxon>Actinopterygii</taxon>
        <taxon>Neopterygii</taxon>
        <taxon>Teleostei</taxon>
        <taxon>Neoteleostei</taxon>
        <taxon>Acanthomorphata</taxon>
        <taxon>Ovalentaria</taxon>
        <taxon>Atherinomorphae</taxon>
        <taxon>Cyprinodontiformes</taxon>
        <taxon>Rivulidae</taxon>
        <taxon>Kryptolebias</taxon>
    </lineage>
</organism>
<dbReference type="Pfam" id="PF07545">
    <property type="entry name" value="Vg_Tdu"/>
    <property type="match status" value="1"/>
</dbReference>
<sequence>MEERTESPIAVKVEQNSHSVILTYFQEDINTMVDAHFTRALSKVCKPTELTGKTKNSHKAVKSGKHGIHGAAWKQTQQRGYFILTTCLFLSSTEHTNTCQDSGSYSKSQVPPVTYGSTSETPGPWNSFRTREGPGLPSIMCSLSPEGQCFTGQQYSASLLNLLHSDRGEMGPSMASSSKPEPVPGWTVPQGFRESADPPIGFEPGESETAFAKPSPLCVCKHLQLRKSCGVKKEHVEKFICRYQF</sequence>
<feature type="compositionally biased region" description="Polar residues" evidence="6">
    <location>
        <begin position="97"/>
        <end position="121"/>
    </location>
</feature>
<dbReference type="STRING" id="37003.ENSKMAP00000002014"/>
<evidence type="ECO:0000256" key="4">
    <source>
        <dbReference type="ARBA" id="ARBA00023242"/>
    </source>
</evidence>
<dbReference type="GO" id="GO:0006355">
    <property type="term" value="P:regulation of DNA-templated transcription"/>
    <property type="evidence" value="ECO:0007669"/>
    <property type="project" value="InterPro"/>
</dbReference>
<keyword evidence="8" id="KW-1185">Reference proteome</keyword>
<reference evidence="7" key="1">
    <citation type="submission" date="2025-08" db="UniProtKB">
        <authorList>
            <consortium name="Ensembl"/>
        </authorList>
    </citation>
    <scope>IDENTIFICATION</scope>
</reference>
<dbReference type="Ensembl" id="ENSKMAT00000002061.1">
    <property type="protein sequence ID" value="ENSKMAP00000002014.1"/>
    <property type="gene ID" value="ENSKMAG00000001573.1"/>
</dbReference>
<feature type="region of interest" description="Disordered" evidence="6">
    <location>
        <begin position="97"/>
        <end position="126"/>
    </location>
</feature>
<dbReference type="GO" id="GO:0005634">
    <property type="term" value="C:nucleus"/>
    <property type="evidence" value="ECO:0007669"/>
    <property type="project" value="UniProtKB-SubCell"/>
</dbReference>
<dbReference type="GeneTree" id="ENSGT00390000011545"/>
<dbReference type="Proteomes" id="UP000264800">
    <property type="component" value="Unplaced"/>
</dbReference>
<evidence type="ECO:0000256" key="2">
    <source>
        <dbReference type="ARBA" id="ARBA00023015"/>
    </source>
</evidence>
<reference evidence="7" key="2">
    <citation type="submission" date="2025-09" db="UniProtKB">
        <authorList>
            <consortium name="Ensembl"/>
        </authorList>
    </citation>
    <scope>IDENTIFICATION</scope>
</reference>
<keyword evidence="4" id="KW-0539">Nucleus</keyword>
<evidence type="ECO:0000256" key="1">
    <source>
        <dbReference type="ARBA" id="ARBA00004123"/>
    </source>
</evidence>
<name>A0A3Q2ZUP7_KRYMA</name>
<accession>A0A3Q2ZUP7</accession>
<dbReference type="AlphaFoldDB" id="A0A3Q2ZUP7"/>
<keyword evidence="3" id="KW-0804">Transcription</keyword>
<evidence type="ECO:0000256" key="6">
    <source>
        <dbReference type="SAM" id="MobiDB-lite"/>
    </source>
</evidence>
<evidence type="ECO:0000256" key="3">
    <source>
        <dbReference type="ARBA" id="ARBA00023163"/>
    </source>
</evidence>
<proteinExistence type="inferred from homology"/>
<dbReference type="InterPro" id="IPR011520">
    <property type="entry name" value="Vg_fam"/>
</dbReference>
<protein>
    <submittedName>
        <fullName evidence="7">Si:dkeyp-11e3.1</fullName>
    </submittedName>
</protein>
<evidence type="ECO:0000256" key="5">
    <source>
        <dbReference type="ARBA" id="ARBA00025784"/>
    </source>
</evidence>
<comment type="subcellular location">
    <subcellularLocation>
        <location evidence="1">Nucleus</location>
    </subcellularLocation>
</comment>
<keyword evidence="2" id="KW-0805">Transcription regulation</keyword>